<comment type="similarity">
    <text evidence="1">Belongs to the bacterial reverse transcriptase family.</text>
</comment>
<dbReference type="Proteomes" id="UP000471447">
    <property type="component" value="Unassembled WGS sequence"/>
</dbReference>
<dbReference type="InterPro" id="IPR043502">
    <property type="entry name" value="DNA/RNA_pol_sf"/>
</dbReference>
<dbReference type="AlphaFoldDB" id="A0A7J5QPJ7"/>
<sequence>MRNPEIILNTLSSHSKVSDYKYERIYRILFNEEMFMLAYERIKSKPGNMTPGTDGLTIDGMTIDRIGKLIESLKNESYSPQPAKRVYIPKKNGKKRPLGIPTIEDKLVQEVTRMILEAIYEGHFESTSHGFRPFKSCHTALISIKKTFTGMRWFIEGDIKGFFDNIHHATLIDILRMRIADERFIRLIWKFLRAGYLEEWYFNKTYSGTPQGGIVSPILANIYLDQFDKYMKEYATLFDKGESRKIRNEYMNLNMRTVNRRKKRKATEDPVEAAALDAEIKQLQKQLRSMPVRDEMDENYRRLKYVRYADDFLIGVIGSKQECERIKEDITNYMRDRLKLELSAEKTLITHAREEAKFLGYRITVKTLDVMKRNCKGILSRAFRGKVQLLLSSETVKDKLMSYGAVKFTEQNGKTVWLPQSRSYLIGMESHRILAKFNLEIRGFYNYYCIADNVSATCSKLGYIMQYSLYKTLAQKLNSTMPKIVRKYRKDKEFKIEYTDKKGNQKYRVLYNGGFAQKQPNKMADCDNLPHVSFPKRSLAERLRSEICELCGRHDKLIMHHVRTLKSINDKTEWGKIMLGSNRKTIAVCESCYTKIKEKEHEK</sequence>
<proteinExistence type="inferred from homology"/>
<keyword evidence="3" id="KW-0548">Nucleotidyltransferase</keyword>
<dbReference type="InterPro" id="IPR000477">
    <property type="entry name" value="RT_dom"/>
</dbReference>
<evidence type="ECO:0000313" key="4">
    <source>
        <dbReference type="Proteomes" id="UP000471447"/>
    </source>
</evidence>
<protein>
    <submittedName>
        <fullName evidence="3">Group II intron reverse transcriptase/maturase</fullName>
    </submittedName>
</protein>
<dbReference type="Pfam" id="PF01348">
    <property type="entry name" value="Intron_maturas2"/>
    <property type="match status" value="1"/>
</dbReference>
<dbReference type="PANTHER" id="PTHR34047:SF8">
    <property type="entry name" value="PROTEIN YKFC"/>
    <property type="match status" value="1"/>
</dbReference>
<feature type="domain" description="Reverse transcriptase" evidence="2">
    <location>
        <begin position="69"/>
        <end position="363"/>
    </location>
</feature>
<keyword evidence="3" id="KW-0695">RNA-directed DNA polymerase</keyword>
<evidence type="ECO:0000313" key="3">
    <source>
        <dbReference type="EMBL" id="KAB6421687.1"/>
    </source>
</evidence>
<dbReference type="InterPro" id="IPR049030">
    <property type="entry name" value="AI2M-like_HNH"/>
</dbReference>
<dbReference type="GO" id="GO:0003964">
    <property type="term" value="F:RNA-directed DNA polymerase activity"/>
    <property type="evidence" value="ECO:0007669"/>
    <property type="project" value="UniProtKB-KW"/>
</dbReference>
<dbReference type="Pfam" id="PF00078">
    <property type="entry name" value="RVT_1"/>
    <property type="match status" value="2"/>
</dbReference>
<dbReference type="InterPro" id="IPR024937">
    <property type="entry name" value="Domain_X"/>
</dbReference>
<dbReference type="PANTHER" id="PTHR34047">
    <property type="entry name" value="NUCLEAR INTRON MATURASE 1, MITOCHONDRIAL-RELATED"/>
    <property type="match status" value="1"/>
</dbReference>
<organism evidence="3 4">
    <name type="scientific">Bacteroides xylanisolvens</name>
    <dbReference type="NCBI Taxonomy" id="371601"/>
    <lineage>
        <taxon>Bacteria</taxon>
        <taxon>Pseudomonadati</taxon>
        <taxon>Bacteroidota</taxon>
        <taxon>Bacteroidia</taxon>
        <taxon>Bacteroidales</taxon>
        <taxon>Bacteroidaceae</taxon>
        <taxon>Bacteroides</taxon>
    </lineage>
</organism>
<comment type="caution">
    <text evidence="3">The sequence shown here is derived from an EMBL/GenBank/DDBJ whole genome shotgun (WGS) entry which is preliminary data.</text>
</comment>
<dbReference type="PROSITE" id="PS50878">
    <property type="entry name" value="RT_POL"/>
    <property type="match status" value="1"/>
</dbReference>
<accession>A0A7J5QPJ7</accession>
<dbReference type="SUPFAM" id="SSF56672">
    <property type="entry name" value="DNA/RNA polymerases"/>
    <property type="match status" value="1"/>
</dbReference>
<dbReference type="CDD" id="cd01651">
    <property type="entry name" value="RT_G2_intron"/>
    <property type="match status" value="1"/>
</dbReference>
<dbReference type="Pfam" id="PF21368">
    <property type="entry name" value="AI2M-like_HNH"/>
    <property type="match status" value="1"/>
</dbReference>
<dbReference type="InterPro" id="IPR051083">
    <property type="entry name" value="GrpII_Intron_Splice-Mob/Def"/>
</dbReference>
<dbReference type="GO" id="GO:0006397">
    <property type="term" value="P:mRNA processing"/>
    <property type="evidence" value="ECO:0007669"/>
    <property type="project" value="InterPro"/>
</dbReference>
<name>A0A7J5QPJ7_9BACE</name>
<reference evidence="3 4" key="1">
    <citation type="journal article" date="2019" name="Nat. Med.">
        <title>A library of human gut bacterial isolates paired with longitudinal multiomics data enables mechanistic microbiome research.</title>
        <authorList>
            <person name="Poyet M."/>
            <person name="Groussin M."/>
            <person name="Gibbons S.M."/>
            <person name="Avila-Pacheco J."/>
            <person name="Jiang X."/>
            <person name="Kearney S.M."/>
            <person name="Perrotta A.R."/>
            <person name="Berdy B."/>
            <person name="Zhao S."/>
            <person name="Lieberman T.D."/>
            <person name="Swanson P.K."/>
            <person name="Smith M."/>
            <person name="Roesemann S."/>
            <person name="Alexander J.E."/>
            <person name="Rich S.A."/>
            <person name="Livny J."/>
            <person name="Vlamakis H."/>
            <person name="Clish C."/>
            <person name="Bullock K."/>
            <person name="Deik A."/>
            <person name="Scott J."/>
            <person name="Pierce K.A."/>
            <person name="Xavier R.J."/>
            <person name="Alm E.J."/>
        </authorList>
    </citation>
    <scope>NUCLEOTIDE SEQUENCE [LARGE SCALE GENOMIC DNA]</scope>
    <source>
        <strain evidence="3 4">BIOML-A7</strain>
    </source>
</reference>
<evidence type="ECO:0000256" key="1">
    <source>
        <dbReference type="ARBA" id="ARBA00034120"/>
    </source>
</evidence>
<gene>
    <name evidence="3" type="ORF">GAZ26_16190</name>
</gene>
<dbReference type="RefSeq" id="WP_151936411.1">
    <property type="nucleotide sequence ID" value="NZ_WDCG01000018.1"/>
</dbReference>
<dbReference type="EMBL" id="WDCG01000018">
    <property type="protein sequence ID" value="KAB6421687.1"/>
    <property type="molecule type" value="Genomic_DNA"/>
</dbReference>
<evidence type="ECO:0000259" key="2">
    <source>
        <dbReference type="PROSITE" id="PS50878"/>
    </source>
</evidence>
<keyword evidence="3" id="KW-0808">Transferase</keyword>